<evidence type="ECO:0000256" key="2">
    <source>
        <dbReference type="ARBA" id="ARBA00022737"/>
    </source>
</evidence>
<evidence type="ECO:0000313" key="4">
    <source>
        <dbReference type="Proteomes" id="UP000324800"/>
    </source>
</evidence>
<dbReference type="Proteomes" id="UP000324800">
    <property type="component" value="Unassembled WGS sequence"/>
</dbReference>
<comment type="caution">
    <text evidence="3">The sequence shown here is derived from an EMBL/GenBank/DDBJ whole genome shotgun (WGS) entry which is preliminary data.</text>
</comment>
<evidence type="ECO:0008006" key="5">
    <source>
        <dbReference type="Google" id="ProtNLM"/>
    </source>
</evidence>
<dbReference type="AlphaFoldDB" id="A0A5J4PVZ3"/>
<keyword evidence="1" id="KW-0880">Kelch repeat</keyword>
<reference evidence="3 4" key="1">
    <citation type="submission" date="2019-03" db="EMBL/GenBank/DDBJ databases">
        <title>Single cell metagenomics reveals metabolic interactions within the superorganism composed of flagellate Streblomastix strix and complex community of Bacteroidetes bacteria on its surface.</title>
        <authorList>
            <person name="Treitli S.C."/>
            <person name="Kolisko M."/>
            <person name="Husnik F."/>
            <person name="Keeling P."/>
            <person name="Hampl V."/>
        </authorList>
    </citation>
    <scope>NUCLEOTIDE SEQUENCE [LARGE SCALE GENOMIC DNA]</scope>
    <source>
        <strain evidence="3">ST1C</strain>
    </source>
</reference>
<dbReference type="PANTHER" id="PTHR46093:SF18">
    <property type="entry name" value="FIBRONECTIN TYPE-III DOMAIN-CONTAINING PROTEIN"/>
    <property type="match status" value="1"/>
</dbReference>
<evidence type="ECO:0000256" key="1">
    <source>
        <dbReference type="ARBA" id="ARBA00022441"/>
    </source>
</evidence>
<proteinExistence type="predicted"/>
<feature type="non-terminal residue" evidence="3">
    <location>
        <position position="136"/>
    </location>
</feature>
<name>A0A5J4PVZ3_9EUKA</name>
<dbReference type="PANTHER" id="PTHR46093">
    <property type="entry name" value="ACYL-COA-BINDING DOMAIN-CONTAINING PROTEIN 5"/>
    <property type="match status" value="1"/>
</dbReference>
<evidence type="ECO:0000313" key="3">
    <source>
        <dbReference type="EMBL" id="KAA6313645.1"/>
    </source>
</evidence>
<dbReference type="OrthoDB" id="10250130at2759"/>
<sequence length="136" mass="15405">ISIDAGSLSLGGDSIPAPRYYHTAVEYKNKMYIFGGKGEVQVYNDLWEFDPKDLQWRKLVTQGNVPSPRMCHISVVIGDELFIQGGTYQIQNQLGDMHCINLRVFNQRTNQLIERNFNDGSHRSQYVSAAYASMNG</sequence>
<accession>A0A5J4PVZ3</accession>
<protein>
    <recommendedName>
        <fullName evidence="5">Kelch repeat protein</fullName>
    </recommendedName>
</protein>
<dbReference type="Pfam" id="PF24681">
    <property type="entry name" value="Kelch_KLHDC2_KLHL20_DRC7"/>
    <property type="match status" value="1"/>
</dbReference>
<keyword evidence="2" id="KW-0677">Repeat</keyword>
<gene>
    <name evidence="3" type="ORF">EZS28_055720</name>
</gene>
<feature type="non-terminal residue" evidence="3">
    <location>
        <position position="1"/>
    </location>
</feature>
<dbReference type="InterPro" id="IPR015915">
    <property type="entry name" value="Kelch-typ_b-propeller"/>
</dbReference>
<dbReference type="EMBL" id="SNRW01048215">
    <property type="protein sequence ID" value="KAA6313645.1"/>
    <property type="molecule type" value="Genomic_DNA"/>
</dbReference>
<organism evidence="3 4">
    <name type="scientific">Streblomastix strix</name>
    <dbReference type="NCBI Taxonomy" id="222440"/>
    <lineage>
        <taxon>Eukaryota</taxon>
        <taxon>Metamonada</taxon>
        <taxon>Preaxostyla</taxon>
        <taxon>Oxymonadida</taxon>
        <taxon>Streblomastigidae</taxon>
        <taxon>Streblomastix</taxon>
    </lineage>
</organism>
<dbReference type="Gene3D" id="2.120.10.80">
    <property type="entry name" value="Kelch-type beta propeller"/>
    <property type="match status" value="1"/>
</dbReference>
<dbReference type="SUPFAM" id="SSF117281">
    <property type="entry name" value="Kelch motif"/>
    <property type="match status" value="1"/>
</dbReference>